<sequence>MGTGLKDVEMVSKVMRSLSSRFVHVVTSVGVRDISKLSLDELSRSLQIHEARFNQFLDRYEDKAFVTRVDISGGRNFMRGRNYRGNGKSKGKAIRDHFAGLVEVNNSLVDKGILKQFNEIDRHKVKLGDDKEVEIMGISSVTVTLAEGNVKLIHGVKYVPTLAHNLLSVGLLLDRGYDVVFSIVY</sequence>
<evidence type="ECO:0000259" key="1">
    <source>
        <dbReference type="Pfam" id="PF22936"/>
    </source>
</evidence>
<proteinExistence type="predicted"/>
<protein>
    <submittedName>
        <fullName evidence="3">Uncharacterized protein LOC120268551</fullName>
    </submittedName>
</protein>
<dbReference type="GeneID" id="120268551"/>
<dbReference type="InterPro" id="IPR054722">
    <property type="entry name" value="PolX-like_BBD"/>
</dbReference>
<dbReference type="Proteomes" id="UP001515500">
    <property type="component" value="Chromosome 9"/>
</dbReference>
<dbReference type="RefSeq" id="XP_039131831.1">
    <property type="nucleotide sequence ID" value="XM_039275897.1"/>
</dbReference>
<organism evidence="2 3">
    <name type="scientific">Dioscorea cayennensis subsp. rotundata</name>
    <name type="common">White Guinea yam</name>
    <name type="synonym">Dioscorea rotundata</name>
    <dbReference type="NCBI Taxonomy" id="55577"/>
    <lineage>
        <taxon>Eukaryota</taxon>
        <taxon>Viridiplantae</taxon>
        <taxon>Streptophyta</taxon>
        <taxon>Embryophyta</taxon>
        <taxon>Tracheophyta</taxon>
        <taxon>Spermatophyta</taxon>
        <taxon>Magnoliopsida</taxon>
        <taxon>Liliopsida</taxon>
        <taxon>Dioscoreales</taxon>
        <taxon>Dioscoreaceae</taxon>
        <taxon>Dioscorea</taxon>
    </lineage>
</organism>
<dbReference type="AlphaFoldDB" id="A0AB40BWI8"/>
<dbReference type="Pfam" id="PF22936">
    <property type="entry name" value="Pol_BBD"/>
    <property type="match status" value="1"/>
</dbReference>
<evidence type="ECO:0000313" key="3">
    <source>
        <dbReference type="RefSeq" id="XP_039131831.1"/>
    </source>
</evidence>
<evidence type="ECO:0000313" key="2">
    <source>
        <dbReference type="Proteomes" id="UP001515500"/>
    </source>
</evidence>
<name>A0AB40BWI8_DIOCR</name>
<gene>
    <name evidence="3" type="primary">LOC120268551</name>
</gene>
<accession>A0AB40BWI8</accession>
<keyword evidence="2" id="KW-1185">Reference proteome</keyword>
<reference evidence="3" key="1">
    <citation type="submission" date="2025-08" db="UniProtKB">
        <authorList>
            <consortium name="RefSeq"/>
        </authorList>
    </citation>
    <scope>IDENTIFICATION</scope>
</reference>
<feature type="domain" description="Retrovirus-related Pol polyprotein from transposon TNT 1-94-like beta-barrel" evidence="1">
    <location>
        <begin position="110"/>
        <end position="177"/>
    </location>
</feature>